<dbReference type="InterPro" id="IPR039942">
    <property type="entry name" value="SBSPO"/>
</dbReference>
<name>A0A6J0CDY2_NEOLC</name>
<dbReference type="GeneID" id="107227856"/>
<dbReference type="OrthoDB" id="98591at2759"/>
<feature type="chain" id="PRO_5046174775" evidence="4">
    <location>
        <begin position="27"/>
        <end position="269"/>
    </location>
</feature>
<dbReference type="AlphaFoldDB" id="A0A6J0CDY2"/>
<sequence length="269" mass="29751">MRSAILNAILVPMVLTTFWLIQLVQAGYSCKEAKLCCSGRDSACVVQKTSPYAIIEGPQDKPCYCDHACIKLGDCCNDFKETCGVVDCTVSTWGSWSTCDRKCGPGTQSRSRTILNSDKHGGKHCPQLEESRICHSSDDCQRRNYSIPQKEIALLVPRNLDGSEDSDDENTISNGYCVSFKVIKATKACRKDPALATLIEGVEVCVRCQTRALRRVLNWRCQGDGEQLGGNRWSVLSSAHCHGRWIRTLKTGPECEGLACRSEAIFLFV</sequence>
<dbReference type="InterPro" id="IPR044004">
    <property type="entry name" value="TSP1_spondin_dom"/>
</dbReference>
<dbReference type="SUPFAM" id="SSF90188">
    <property type="entry name" value="Somatomedin B domain"/>
    <property type="match status" value="1"/>
</dbReference>
<dbReference type="PANTHER" id="PTHR20920">
    <property type="entry name" value="RPE-SPONDIN"/>
    <property type="match status" value="1"/>
</dbReference>
<organism evidence="7">
    <name type="scientific">Neodiprion lecontei</name>
    <name type="common">Redheaded pine sawfly</name>
    <dbReference type="NCBI Taxonomy" id="441921"/>
    <lineage>
        <taxon>Eukaryota</taxon>
        <taxon>Metazoa</taxon>
        <taxon>Ecdysozoa</taxon>
        <taxon>Arthropoda</taxon>
        <taxon>Hexapoda</taxon>
        <taxon>Insecta</taxon>
        <taxon>Pterygota</taxon>
        <taxon>Neoptera</taxon>
        <taxon>Endopterygota</taxon>
        <taxon>Hymenoptera</taxon>
        <taxon>Tenthredinoidea</taxon>
        <taxon>Diprionidae</taxon>
        <taxon>Diprioninae</taxon>
        <taxon>Neodiprion</taxon>
    </lineage>
</organism>
<dbReference type="SUPFAM" id="SSF82895">
    <property type="entry name" value="TSP-1 type 1 repeat"/>
    <property type="match status" value="1"/>
</dbReference>
<dbReference type="SMART" id="SM00209">
    <property type="entry name" value="TSP1"/>
    <property type="match status" value="1"/>
</dbReference>
<evidence type="ECO:0000313" key="6">
    <source>
        <dbReference type="Proteomes" id="UP000829291"/>
    </source>
</evidence>
<dbReference type="PROSITE" id="PS50958">
    <property type="entry name" value="SMB_2"/>
    <property type="match status" value="1"/>
</dbReference>
<evidence type="ECO:0000313" key="7">
    <source>
        <dbReference type="RefSeq" id="XP_015524610.2"/>
    </source>
</evidence>
<dbReference type="InterPro" id="IPR001212">
    <property type="entry name" value="Somatomedin_B_dom"/>
</dbReference>
<dbReference type="Pfam" id="PF25031">
    <property type="entry name" value="SBSPON_C"/>
    <property type="match status" value="1"/>
</dbReference>
<accession>A0A6J0CDY2</accession>
<keyword evidence="3" id="KW-0325">Glycoprotein</keyword>
<dbReference type="Proteomes" id="UP000829291">
    <property type="component" value="Chromosome 2"/>
</dbReference>
<dbReference type="InterPro" id="IPR000884">
    <property type="entry name" value="TSP1_rpt"/>
</dbReference>
<dbReference type="InterPro" id="IPR056801">
    <property type="entry name" value="SBSPON_C"/>
</dbReference>
<dbReference type="InterPro" id="IPR036024">
    <property type="entry name" value="Somatomedin_B-like_dom_sf"/>
</dbReference>
<evidence type="ECO:0000259" key="5">
    <source>
        <dbReference type="PROSITE" id="PS50958"/>
    </source>
</evidence>
<evidence type="ECO:0000256" key="1">
    <source>
        <dbReference type="ARBA" id="ARBA00022729"/>
    </source>
</evidence>
<gene>
    <name evidence="7" type="primary">LOC107227856</name>
</gene>
<dbReference type="PROSITE" id="PS50092">
    <property type="entry name" value="TSP1"/>
    <property type="match status" value="1"/>
</dbReference>
<dbReference type="Gene3D" id="4.10.410.20">
    <property type="match status" value="1"/>
</dbReference>
<reference evidence="7" key="1">
    <citation type="submission" date="2025-08" db="UniProtKB">
        <authorList>
            <consortium name="RefSeq"/>
        </authorList>
    </citation>
    <scope>IDENTIFICATION</scope>
    <source>
        <tissue evidence="7">Thorax and Abdomen</tissue>
    </source>
</reference>
<dbReference type="Pfam" id="PF19028">
    <property type="entry name" value="TSP1_spondin"/>
    <property type="match status" value="1"/>
</dbReference>
<evidence type="ECO:0000256" key="3">
    <source>
        <dbReference type="ARBA" id="ARBA00023180"/>
    </source>
</evidence>
<feature type="signal peptide" evidence="4">
    <location>
        <begin position="1"/>
        <end position="26"/>
    </location>
</feature>
<dbReference type="InParanoid" id="A0A6J0CDY2"/>
<dbReference type="PANTHER" id="PTHR20920:SF5">
    <property type="entry name" value="SMB DOMAIN-CONTAINING PROTEIN"/>
    <property type="match status" value="1"/>
</dbReference>
<dbReference type="Pfam" id="PF01033">
    <property type="entry name" value="Somatomedin_B"/>
    <property type="match status" value="1"/>
</dbReference>
<keyword evidence="2" id="KW-1015">Disulfide bond</keyword>
<keyword evidence="1 4" id="KW-0732">Signal</keyword>
<dbReference type="FunCoup" id="A0A6J0CDY2">
    <property type="interactions" value="2"/>
</dbReference>
<evidence type="ECO:0000256" key="2">
    <source>
        <dbReference type="ARBA" id="ARBA00023157"/>
    </source>
</evidence>
<proteinExistence type="predicted"/>
<protein>
    <submittedName>
        <fullName evidence="7">Somatomedin-B and thrombospondin type-1 domain-containing protein isoform X1</fullName>
    </submittedName>
</protein>
<dbReference type="RefSeq" id="XP_015524610.2">
    <property type="nucleotide sequence ID" value="XM_015669124.2"/>
</dbReference>
<dbReference type="PROSITE" id="PS00524">
    <property type="entry name" value="SMB_1"/>
    <property type="match status" value="1"/>
</dbReference>
<evidence type="ECO:0000256" key="4">
    <source>
        <dbReference type="SAM" id="SignalP"/>
    </source>
</evidence>
<dbReference type="Gene3D" id="2.20.100.10">
    <property type="entry name" value="Thrombospondin type-1 (TSP1) repeat"/>
    <property type="match status" value="1"/>
</dbReference>
<keyword evidence="6" id="KW-1185">Reference proteome</keyword>
<feature type="domain" description="SMB" evidence="5">
    <location>
        <begin position="32"/>
        <end position="87"/>
    </location>
</feature>
<dbReference type="PROSITE" id="PS51257">
    <property type="entry name" value="PROKAR_LIPOPROTEIN"/>
    <property type="match status" value="1"/>
</dbReference>
<dbReference type="InterPro" id="IPR036383">
    <property type="entry name" value="TSP1_rpt_sf"/>
</dbReference>
<dbReference type="KEGG" id="nlo:107227856"/>